<evidence type="ECO:0000313" key="2">
    <source>
        <dbReference type="EMBL" id="EEU33386.1"/>
    </source>
</evidence>
<reference evidence="2 3" key="1">
    <citation type="journal article" date="2009" name="PLoS Genet.">
        <title>The genome of Nectria haematococca: contribution of supernumerary chromosomes to gene expansion.</title>
        <authorList>
            <person name="Coleman J.J."/>
            <person name="Rounsley S.D."/>
            <person name="Rodriguez-Carres M."/>
            <person name="Kuo A."/>
            <person name="Wasmann C.C."/>
            <person name="Grimwood J."/>
            <person name="Schmutz J."/>
            <person name="Taga M."/>
            <person name="White G.J."/>
            <person name="Zhou S."/>
            <person name="Schwartz D.C."/>
            <person name="Freitag M."/>
            <person name="Ma L.J."/>
            <person name="Danchin E.G."/>
            <person name="Henrissat B."/>
            <person name="Coutinho P.M."/>
            <person name="Nelson D.R."/>
            <person name="Straney D."/>
            <person name="Napoli C.A."/>
            <person name="Barker B.M."/>
            <person name="Gribskov M."/>
            <person name="Rep M."/>
            <person name="Kroken S."/>
            <person name="Molnar I."/>
            <person name="Rensing C."/>
            <person name="Kennell J.C."/>
            <person name="Zamora J."/>
            <person name="Farman M.L."/>
            <person name="Selker E.U."/>
            <person name="Salamov A."/>
            <person name="Shapiro H."/>
            <person name="Pangilinan J."/>
            <person name="Lindquist E."/>
            <person name="Lamers C."/>
            <person name="Grigoriev I.V."/>
            <person name="Geiser D.M."/>
            <person name="Covert S.F."/>
            <person name="Temporini E."/>
            <person name="Vanetten H.D."/>
        </authorList>
    </citation>
    <scope>NUCLEOTIDE SEQUENCE [LARGE SCALE GENOMIC DNA]</scope>
    <source>
        <strain evidence="3">ATCC MYA-4622 / CBS 123669 / FGSC 9596 / NRRL 45880 / 77-13-4</strain>
    </source>
</reference>
<sequence length="115" mass="12627">MPQWLINGPQRMMEDGAISDSPPETGTGGSRGFWHEVAPDWFPERVDRAERAKCVITPRLTGPKSPFPCSGVGETTRRLGGCSLDYYLLVLGAPVPVPLMMAGQPQKRREPANSY</sequence>
<dbReference type="RefSeq" id="XP_003039099.1">
    <property type="nucleotide sequence ID" value="XM_003039053.1"/>
</dbReference>
<name>C7ZRH1_FUSV7</name>
<dbReference type="KEGG" id="nhe:NECHADRAFT_89537"/>
<dbReference type="GeneID" id="9666621"/>
<accession>C7ZRH1</accession>
<dbReference type="AlphaFoldDB" id="C7ZRH1"/>
<feature type="region of interest" description="Disordered" evidence="1">
    <location>
        <begin position="1"/>
        <end position="34"/>
    </location>
</feature>
<dbReference type="OrthoDB" id="5105330at2759"/>
<proteinExistence type="predicted"/>
<evidence type="ECO:0000313" key="3">
    <source>
        <dbReference type="Proteomes" id="UP000005206"/>
    </source>
</evidence>
<dbReference type="EMBL" id="GG699084">
    <property type="protein sequence ID" value="EEU33386.1"/>
    <property type="molecule type" value="Genomic_DNA"/>
</dbReference>
<dbReference type="HOGENOM" id="CLU_156008_0_0_1"/>
<gene>
    <name evidence="2" type="ORF">NECHADRAFT_89537</name>
</gene>
<dbReference type="InParanoid" id="C7ZRH1"/>
<evidence type="ECO:0000256" key="1">
    <source>
        <dbReference type="SAM" id="MobiDB-lite"/>
    </source>
</evidence>
<dbReference type="VEuPathDB" id="FungiDB:NECHADRAFT_89537"/>
<dbReference type="Proteomes" id="UP000005206">
    <property type="component" value="Unassembled WGS sequence"/>
</dbReference>
<protein>
    <submittedName>
        <fullName evidence="2">Uncharacterized protein</fullName>
    </submittedName>
</protein>
<keyword evidence="3" id="KW-1185">Reference proteome</keyword>
<organism evidence="2 3">
    <name type="scientific">Fusarium vanettenii (strain ATCC MYA-4622 / CBS 123669 / FGSC 9596 / NRRL 45880 / 77-13-4)</name>
    <name type="common">Fusarium solani subsp. pisi</name>
    <dbReference type="NCBI Taxonomy" id="660122"/>
    <lineage>
        <taxon>Eukaryota</taxon>
        <taxon>Fungi</taxon>
        <taxon>Dikarya</taxon>
        <taxon>Ascomycota</taxon>
        <taxon>Pezizomycotina</taxon>
        <taxon>Sordariomycetes</taxon>
        <taxon>Hypocreomycetidae</taxon>
        <taxon>Hypocreales</taxon>
        <taxon>Nectriaceae</taxon>
        <taxon>Fusarium</taxon>
        <taxon>Fusarium solani species complex</taxon>
        <taxon>Fusarium vanettenii</taxon>
    </lineage>
</organism>